<evidence type="ECO:0000259" key="4">
    <source>
        <dbReference type="Pfam" id="PF00370"/>
    </source>
</evidence>
<dbReference type="GO" id="GO:0005975">
    <property type="term" value="P:carbohydrate metabolic process"/>
    <property type="evidence" value="ECO:0007669"/>
    <property type="project" value="InterPro"/>
</dbReference>
<evidence type="ECO:0000256" key="3">
    <source>
        <dbReference type="ARBA" id="ARBA00022777"/>
    </source>
</evidence>
<dbReference type="InterPro" id="IPR050406">
    <property type="entry name" value="FGGY_Carb_Kinase"/>
</dbReference>
<dbReference type="Pfam" id="PF00370">
    <property type="entry name" value="FGGY_N"/>
    <property type="match status" value="1"/>
</dbReference>
<dbReference type="GO" id="GO:0016301">
    <property type="term" value="F:kinase activity"/>
    <property type="evidence" value="ECO:0007669"/>
    <property type="project" value="UniProtKB-KW"/>
</dbReference>
<evidence type="ECO:0000256" key="2">
    <source>
        <dbReference type="ARBA" id="ARBA00022679"/>
    </source>
</evidence>
<dbReference type="Pfam" id="PF21546">
    <property type="entry name" value="FGGY_C_2"/>
    <property type="match status" value="1"/>
</dbReference>
<name>A0A5B8IDD5_9RHOB</name>
<dbReference type="SUPFAM" id="SSF53067">
    <property type="entry name" value="Actin-like ATPase domain"/>
    <property type="match status" value="2"/>
</dbReference>
<proteinExistence type="inferred from homology"/>
<evidence type="ECO:0000259" key="5">
    <source>
        <dbReference type="Pfam" id="PF21546"/>
    </source>
</evidence>
<gene>
    <name evidence="6" type="ORF">FPZ52_18785</name>
</gene>
<dbReference type="RefSeq" id="WP_146367110.1">
    <property type="nucleotide sequence ID" value="NZ_CP042265.1"/>
</dbReference>
<dbReference type="PANTHER" id="PTHR43095:SF5">
    <property type="entry name" value="XYLULOSE KINASE"/>
    <property type="match status" value="1"/>
</dbReference>
<sequence length="452" mass="47991">MPSIAVIDIGKTNLKVALVDPGTLRETEVRKRPNAVLSGPPYPHYDIDGHWSFIRSALRDLARSHDIQAISITTHGATAALVDAAGNLVLPILDYEFAIPDDIRADYATLRPAFTETGSPFLPLGLNIGTQLYWQFRKFPKAAAAHYILTYPQFWAMRLTGVAASEATSLGCHTDLWNPIAGAPSSLAKSEGWADLFPPLRKAADILGPLKPDLAADMGLPDDTPVLCGIHDSNASLYPHLSARDGAFSVVSTGTWVVSMAVGSKPVTLDPARDTLINVDAHGQPVPSARFMGGREFELTKDDALADPTTEDRAQVLTKGLFLLPSVVTGCGPYPDHSARWVGASDIAGQRVVALSYYLALMTAQCLDMIGADGPTLVEGPFAANEDYLSMLASATGRGAMAVEGSSTGTSTGAAMLALSPGTSAPIQMRSAQPDPSLARYADHWRAELAKD</sequence>
<keyword evidence="7" id="KW-1185">Reference proteome</keyword>
<organism evidence="6 7">
    <name type="scientific">Qingshengfaniella alkalisoli</name>
    <dbReference type="NCBI Taxonomy" id="2599296"/>
    <lineage>
        <taxon>Bacteria</taxon>
        <taxon>Pseudomonadati</taxon>
        <taxon>Pseudomonadota</taxon>
        <taxon>Alphaproteobacteria</taxon>
        <taxon>Rhodobacterales</taxon>
        <taxon>Paracoccaceae</taxon>
        <taxon>Qingshengfaniella</taxon>
    </lineage>
</organism>
<dbReference type="InterPro" id="IPR049382">
    <property type="entry name" value="FGGY_C_2"/>
</dbReference>
<accession>A0A5B8IDD5</accession>
<dbReference type="InterPro" id="IPR043129">
    <property type="entry name" value="ATPase_NBD"/>
</dbReference>
<dbReference type="Proteomes" id="UP000318483">
    <property type="component" value="Plasmid unnamed4"/>
</dbReference>
<evidence type="ECO:0000256" key="1">
    <source>
        <dbReference type="ARBA" id="ARBA00009156"/>
    </source>
</evidence>
<evidence type="ECO:0000313" key="6">
    <source>
        <dbReference type="EMBL" id="QDY71696.1"/>
    </source>
</evidence>
<dbReference type="InterPro" id="IPR018484">
    <property type="entry name" value="FGGY_N"/>
</dbReference>
<geneLocation type="plasmid" evidence="6 7">
    <name>unnamed4</name>
</geneLocation>
<feature type="domain" description="Carbohydrate kinase FGGY C-terminal" evidence="5">
    <location>
        <begin position="246"/>
        <end position="418"/>
    </location>
</feature>
<keyword evidence="6" id="KW-0614">Plasmid</keyword>
<comment type="similarity">
    <text evidence="1">Belongs to the FGGY kinase family.</text>
</comment>
<dbReference type="KEGG" id="lit:FPZ52_18785"/>
<evidence type="ECO:0000313" key="7">
    <source>
        <dbReference type="Proteomes" id="UP000318483"/>
    </source>
</evidence>
<feature type="domain" description="Carbohydrate kinase FGGY N-terminal" evidence="4">
    <location>
        <begin position="5"/>
        <end position="237"/>
    </location>
</feature>
<keyword evidence="2" id="KW-0808">Transferase</keyword>
<dbReference type="Gene3D" id="3.30.420.40">
    <property type="match status" value="2"/>
</dbReference>
<dbReference type="EMBL" id="CP042265">
    <property type="protein sequence ID" value="QDY71696.1"/>
    <property type="molecule type" value="Genomic_DNA"/>
</dbReference>
<dbReference type="PANTHER" id="PTHR43095">
    <property type="entry name" value="SUGAR KINASE"/>
    <property type="match status" value="1"/>
</dbReference>
<reference evidence="6 7" key="1">
    <citation type="submission" date="2019-07" db="EMBL/GenBank/DDBJ databases">
        <title>Litoreibacter alkalisoli sp. nov., isolated from saline-alkaline soil.</title>
        <authorList>
            <person name="Wang S."/>
            <person name="Xu L."/>
            <person name="Xing Y.-T."/>
            <person name="Sun J.-Q."/>
        </authorList>
    </citation>
    <scope>NUCLEOTIDE SEQUENCE [LARGE SCALE GENOMIC DNA]</scope>
    <source>
        <strain evidence="6 7">LN3S51</strain>
        <plasmid evidence="6 7">unnamed4</plasmid>
    </source>
</reference>
<protein>
    <submittedName>
        <fullName evidence="6">Carbohydrate kinase</fullName>
    </submittedName>
</protein>
<dbReference type="CDD" id="cd07772">
    <property type="entry name" value="ASKHA_NBD_FGGY_NaCK-like"/>
    <property type="match status" value="1"/>
</dbReference>
<dbReference type="AlphaFoldDB" id="A0A5B8IDD5"/>
<dbReference type="OrthoDB" id="9786272at2"/>
<keyword evidence="3 6" id="KW-0418">Kinase</keyword>